<proteinExistence type="inferred from homology"/>
<dbReference type="NCBIfam" id="TIGR00135">
    <property type="entry name" value="gatC"/>
    <property type="match status" value="1"/>
</dbReference>
<name>A0A6J6IHS7_9ZZZZ</name>
<reference evidence="1" key="1">
    <citation type="submission" date="2020-05" db="EMBL/GenBank/DDBJ databases">
        <authorList>
            <person name="Chiriac C."/>
            <person name="Salcher M."/>
            <person name="Ghai R."/>
            <person name="Kavagutti S V."/>
        </authorList>
    </citation>
    <scope>NUCLEOTIDE SEQUENCE</scope>
</reference>
<dbReference type="GO" id="GO:0070681">
    <property type="term" value="P:glutaminyl-tRNAGln biosynthesis via transamidation"/>
    <property type="evidence" value="ECO:0007669"/>
    <property type="project" value="TreeGrafter"/>
</dbReference>
<dbReference type="HAMAP" id="MF_00122">
    <property type="entry name" value="GatC"/>
    <property type="match status" value="1"/>
</dbReference>
<dbReference type="Gene3D" id="1.10.20.60">
    <property type="entry name" value="Glu-tRNAGln amidotransferase C subunit, N-terminal domain"/>
    <property type="match status" value="1"/>
</dbReference>
<dbReference type="PANTHER" id="PTHR15004">
    <property type="entry name" value="GLUTAMYL-TRNA(GLN) AMIDOTRANSFERASE SUBUNIT C, MITOCHONDRIAL"/>
    <property type="match status" value="1"/>
</dbReference>
<accession>A0A6J6IHS7</accession>
<evidence type="ECO:0000313" key="1">
    <source>
        <dbReference type="EMBL" id="CAB4624024.1"/>
    </source>
</evidence>
<dbReference type="SUPFAM" id="SSF141000">
    <property type="entry name" value="Glu-tRNAGln amidotransferase C subunit"/>
    <property type="match status" value="1"/>
</dbReference>
<dbReference type="PANTHER" id="PTHR15004:SF0">
    <property type="entry name" value="GLUTAMYL-TRNA(GLN) AMIDOTRANSFERASE SUBUNIT C, MITOCHONDRIAL"/>
    <property type="match status" value="1"/>
</dbReference>
<dbReference type="GO" id="GO:0006450">
    <property type="term" value="P:regulation of translational fidelity"/>
    <property type="evidence" value="ECO:0007669"/>
    <property type="project" value="InterPro"/>
</dbReference>
<dbReference type="AlphaFoldDB" id="A0A6J6IHS7"/>
<sequence length="100" mass="10805">MSAQLTRDDVAKVALLARLELTDDELDTYTGQLAAVIDHAADVAALDLADIPPTAHPLPLVNVLRDDVIRPGADRDEVLSQAPSVEDRRFRVPAILGEEP</sequence>
<protein>
    <submittedName>
        <fullName evidence="1">Unannotated protein</fullName>
    </submittedName>
</protein>
<dbReference type="InterPro" id="IPR003837">
    <property type="entry name" value="GatC"/>
</dbReference>
<dbReference type="EMBL" id="CAEZUP010000129">
    <property type="protein sequence ID" value="CAB4624024.1"/>
    <property type="molecule type" value="Genomic_DNA"/>
</dbReference>
<organism evidence="1">
    <name type="scientific">freshwater metagenome</name>
    <dbReference type="NCBI Taxonomy" id="449393"/>
    <lineage>
        <taxon>unclassified sequences</taxon>
        <taxon>metagenomes</taxon>
        <taxon>ecological metagenomes</taxon>
    </lineage>
</organism>
<gene>
    <name evidence="1" type="ORF">UFOPK1835_02018</name>
</gene>
<dbReference type="Pfam" id="PF02686">
    <property type="entry name" value="GatC"/>
    <property type="match status" value="1"/>
</dbReference>
<dbReference type="InterPro" id="IPR036113">
    <property type="entry name" value="Asp/Glu-ADT_sf_sub_c"/>
</dbReference>